<evidence type="ECO:0000256" key="5">
    <source>
        <dbReference type="ARBA" id="ARBA00022967"/>
    </source>
</evidence>
<dbReference type="GO" id="GO:0004129">
    <property type="term" value="F:cytochrome-c oxidase activity"/>
    <property type="evidence" value="ECO:0007669"/>
    <property type="project" value="InterPro"/>
</dbReference>
<dbReference type="InterPro" id="IPR013833">
    <property type="entry name" value="Cyt_c_oxidase_su3_a-hlx"/>
</dbReference>
<comment type="similarity">
    <text evidence="2 8">Belongs to the cytochrome c oxidase subunit 3 family.</text>
</comment>
<dbReference type="Gene3D" id="1.20.120.80">
    <property type="entry name" value="Cytochrome c oxidase, subunit III, four-helix bundle"/>
    <property type="match status" value="1"/>
</dbReference>
<dbReference type="InterPro" id="IPR000298">
    <property type="entry name" value="Cyt_c_oxidase-like_su3"/>
</dbReference>
<dbReference type="Pfam" id="PF00510">
    <property type="entry name" value="COX3"/>
    <property type="match status" value="1"/>
</dbReference>
<dbReference type="GO" id="GO:0005739">
    <property type="term" value="C:mitochondrion"/>
    <property type="evidence" value="ECO:0007669"/>
    <property type="project" value="TreeGrafter"/>
</dbReference>
<proteinExistence type="inferred from homology"/>
<sequence>MIFLKFRKYHKMEFSYYPIMFGLGVLGVDIGLVLFMSFGMFYPFFFCILYLLYVSFLWMKDVFLEDVSGQYSFYDYRMFSQGFRLFLFSELTLFFSIFWTFLDSSLCPLTWLGGIWSPIGILSPDYLGINGMASLFLMMNSQILKYSRRYLCLNMAKCESLLLLCIFIGGFFLCFQFFEYSHNCFVMNDSIYGSVFYIGTGLHGSHVFIGVFFLVINFFRIKLHNFNWYHTQAYDMSIDYWRFLEWMWGIMFCLLYVWGS</sequence>
<keyword evidence="4 8" id="KW-0812">Transmembrane</keyword>
<dbReference type="GO" id="GO:0006123">
    <property type="term" value="P:mitochondrial electron transport, cytochrome c to oxygen"/>
    <property type="evidence" value="ECO:0007669"/>
    <property type="project" value="TreeGrafter"/>
</dbReference>
<feature type="domain" description="Heme-copper oxidase subunit III family profile" evidence="10">
    <location>
        <begin position="5"/>
        <end position="260"/>
    </location>
</feature>
<evidence type="ECO:0000259" key="10">
    <source>
        <dbReference type="PROSITE" id="PS50253"/>
    </source>
</evidence>
<evidence type="ECO:0000256" key="6">
    <source>
        <dbReference type="ARBA" id="ARBA00022989"/>
    </source>
</evidence>
<dbReference type="CDD" id="cd01665">
    <property type="entry name" value="Cyt_c_Oxidase_III"/>
    <property type="match status" value="1"/>
</dbReference>
<dbReference type="EMBL" id="AP017705">
    <property type="protein sequence ID" value="BAV82919.1"/>
    <property type="molecule type" value="Genomic_DNA"/>
</dbReference>
<dbReference type="InterPro" id="IPR024791">
    <property type="entry name" value="Cyt_c/ubiquinol_Oxase_su3"/>
</dbReference>
<evidence type="ECO:0000256" key="1">
    <source>
        <dbReference type="ARBA" id="ARBA00004141"/>
    </source>
</evidence>
<organism evidence="11">
    <name type="scientific">Wuchereria bancrofti</name>
    <dbReference type="NCBI Taxonomy" id="6293"/>
    <lineage>
        <taxon>Eukaryota</taxon>
        <taxon>Metazoa</taxon>
        <taxon>Ecdysozoa</taxon>
        <taxon>Nematoda</taxon>
        <taxon>Chromadorea</taxon>
        <taxon>Rhabditida</taxon>
        <taxon>Spirurina</taxon>
        <taxon>Spiruromorpha</taxon>
        <taxon>Filarioidea</taxon>
        <taxon>Onchocercidae</taxon>
        <taxon>Wuchereria</taxon>
    </lineage>
</organism>
<name>A0A1E1GJ70_WUCBA</name>
<dbReference type="PANTHER" id="PTHR11403">
    <property type="entry name" value="CYTOCHROME C OXIDASE SUBUNIT III"/>
    <property type="match status" value="1"/>
</dbReference>
<keyword evidence="7 9" id="KW-0472">Membrane</keyword>
<evidence type="ECO:0000313" key="11">
    <source>
        <dbReference type="EMBL" id="BAV82919.1"/>
    </source>
</evidence>
<evidence type="ECO:0000256" key="7">
    <source>
        <dbReference type="ARBA" id="ARBA00023136"/>
    </source>
</evidence>
<keyword evidence="6 9" id="KW-1133">Transmembrane helix</keyword>
<comment type="subcellular location">
    <subcellularLocation>
        <location evidence="1">Membrane</location>
        <topology evidence="1">Multi-pass membrane protein</topology>
    </subcellularLocation>
</comment>
<keyword evidence="8 11" id="KW-0496">Mitochondrion</keyword>
<feature type="transmembrane region" description="Helical" evidence="9">
    <location>
        <begin position="114"/>
        <end position="139"/>
    </location>
</feature>
<dbReference type="PANTHER" id="PTHR11403:SF7">
    <property type="entry name" value="CYTOCHROME C OXIDASE SUBUNIT 3"/>
    <property type="match status" value="1"/>
</dbReference>
<dbReference type="Gene3D" id="1.10.287.70">
    <property type="match status" value="1"/>
</dbReference>
<evidence type="ECO:0000256" key="8">
    <source>
        <dbReference type="RuleBase" id="RU003375"/>
    </source>
</evidence>
<evidence type="ECO:0000256" key="2">
    <source>
        <dbReference type="ARBA" id="ARBA00010581"/>
    </source>
</evidence>
<protein>
    <recommendedName>
        <fullName evidence="3 8">Cytochrome c oxidase subunit 3</fullName>
    </recommendedName>
</protein>
<keyword evidence="5" id="KW-1278">Translocase</keyword>
<evidence type="ECO:0000256" key="3">
    <source>
        <dbReference type="ARBA" id="ARBA00015944"/>
    </source>
</evidence>
<feature type="transmembrane region" description="Helical" evidence="9">
    <location>
        <begin position="190"/>
        <end position="219"/>
    </location>
</feature>
<feature type="transmembrane region" description="Helical" evidence="9">
    <location>
        <begin position="160"/>
        <end position="178"/>
    </location>
</feature>
<feature type="transmembrane region" description="Helical" evidence="9">
    <location>
        <begin position="240"/>
        <end position="259"/>
    </location>
</feature>
<geneLocation type="mitochondrion" evidence="11"/>
<feature type="transmembrane region" description="Helical" evidence="9">
    <location>
        <begin position="41"/>
        <end position="63"/>
    </location>
</feature>
<evidence type="ECO:0000256" key="4">
    <source>
        <dbReference type="ARBA" id="ARBA00022692"/>
    </source>
</evidence>
<dbReference type="AlphaFoldDB" id="A0A1E1GJ70"/>
<reference evidence="11" key="1">
    <citation type="submission" date="2016-10" db="EMBL/GenBank/DDBJ databases">
        <title>Complete mitochondrial genomes of 50 helminths species.</title>
        <authorList>
            <person name="Kikuchi T."/>
            <person name="Holroyd N."/>
            <person name="Berriman M."/>
        </authorList>
    </citation>
    <scope>NUCLEOTIDE SEQUENCE</scope>
</reference>
<dbReference type="GO" id="GO:0016020">
    <property type="term" value="C:membrane"/>
    <property type="evidence" value="ECO:0007669"/>
    <property type="project" value="UniProtKB-SubCell"/>
</dbReference>
<gene>
    <name evidence="11" type="primary">COX3</name>
</gene>
<feature type="transmembrane region" description="Helical" evidence="9">
    <location>
        <begin position="83"/>
        <end position="102"/>
    </location>
</feature>
<feature type="transmembrane region" description="Helical" evidence="9">
    <location>
        <begin position="14"/>
        <end position="35"/>
    </location>
</feature>
<comment type="function">
    <text evidence="8">Component of the cytochrome c oxidase, the last enzyme in the mitochondrial electron transport chain which drives oxidative phosphorylation. The respiratory chain contains 3 multisubunit complexes succinate dehydrogenase (complex II, CII), ubiquinol-cytochrome c oxidoreductase (cytochrome b-c1 complex, complex III, CIII) and cytochrome c oxidase (complex IV, CIV), that cooperate to transfer electrons derived from NADH and succinate to molecular oxygen, creating an electrochemical gradient over the inner membrane that drives transmembrane transport and the ATP synthase. Cytochrome c oxidase is the component of the respiratory chain that catalyzes the reduction of oxygen to water. Electrons originating from reduced cytochrome c in the intermembrane space (IMS) are transferred via the dinuclear copper A center (CU(A)) of subunit 2 and heme A of subunit 1 to the active site in subunit 1, a binuclear center (BNC) formed by heme A3 and copper B (CU(B)). The BNC reduces molecular oxygen to 2 water molecules using 4 electrons from cytochrome c in the IMS and 4 protons from the mitochondrial matrix.</text>
</comment>
<evidence type="ECO:0000256" key="9">
    <source>
        <dbReference type="SAM" id="Phobius"/>
    </source>
</evidence>
<dbReference type="InterPro" id="IPR035973">
    <property type="entry name" value="Cyt_c_oxidase_su3-like_sf"/>
</dbReference>
<dbReference type="SUPFAM" id="SSF81452">
    <property type="entry name" value="Cytochrome c oxidase subunit III-like"/>
    <property type="match status" value="1"/>
</dbReference>
<accession>A0A1E1GJ70</accession>
<dbReference type="InterPro" id="IPR033945">
    <property type="entry name" value="Cyt_c_oxase_su3_dom"/>
</dbReference>
<dbReference type="PROSITE" id="PS50253">
    <property type="entry name" value="COX3"/>
    <property type="match status" value="1"/>
</dbReference>